<comment type="caution">
    <text evidence="2">The sequence shown here is derived from an EMBL/GenBank/DDBJ whole genome shotgun (WGS) entry which is preliminary data.</text>
</comment>
<feature type="transmembrane region" description="Helical" evidence="1">
    <location>
        <begin position="21"/>
        <end position="40"/>
    </location>
</feature>
<gene>
    <name evidence="2" type="ORF">H359_0822</name>
</gene>
<sequence>MSQSFDMLCQSAFRKIFNKQRFVFIFSSLCCFGFVFSLLFKLCSDFISELSIFTLGLVAFFSAFCVICASAVVVQFLLRAEEEERYQSIKEVFCNHWKSLWLSLLVSMPFFICMVVISTVIIFSIFLNSLPWVGRIFHTLLIFVPYLSSMALILLFLTAFASLFFCAPALHVCEGIAYMKLIDCFRGSVLRQGTGFIIAIMPLILSGWLVWDSFYLMSYLVDMSEVHTWSFLVEMIVLVIPVALTLTPALSFFFNFSFNFYQDKEKQQEASEALFRG</sequence>
<dbReference type="EMBL" id="APJW01000003">
    <property type="protein sequence ID" value="EQM62406.1"/>
    <property type="molecule type" value="Genomic_DNA"/>
</dbReference>
<feature type="transmembrane region" description="Helical" evidence="1">
    <location>
        <begin position="99"/>
        <end position="126"/>
    </location>
</feature>
<feature type="transmembrane region" description="Helical" evidence="1">
    <location>
        <begin position="193"/>
        <end position="211"/>
    </location>
</feature>
<accession>A0ABN0MYK7</accession>
<evidence type="ECO:0000313" key="2">
    <source>
        <dbReference type="EMBL" id="EQM62406.1"/>
    </source>
</evidence>
<keyword evidence="1" id="KW-0812">Transmembrane</keyword>
<feature type="transmembrane region" description="Helical" evidence="1">
    <location>
        <begin position="146"/>
        <end position="172"/>
    </location>
</feature>
<protein>
    <submittedName>
        <fullName evidence="2">Membrane protein</fullName>
    </submittedName>
</protein>
<organism evidence="2 3">
    <name type="scientific">Chlamydia ibidis 10-1398/6</name>
    <dbReference type="NCBI Taxonomy" id="1046581"/>
    <lineage>
        <taxon>Bacteria</taxon>
        <taxon>Pseudomonadati</taxon>
        <taxon>Chlamydiota</taxon>
        <taxon>Chlamydiia</taxon>
        <taxon>Chlamydiales</taxon>
        <taxon>Chlamydiaceae</taxon>
        <taxon>Chlamydia/Chlamydophila group</taxon>
        <taxon>Chlamydia</taxon>
    </lineage>
</organism>
<name>A0ABN0MYK7_9CHLA</name>
<keyword evidence="1" id="KW-0472">Membrane</keyword>
<dbReference type="Proteomes" id="UP000016064">
    <property type="component" value="Unassembled WGS sequence"/>
</dbReference>
<reference evidence="2 3" key="1">
    <citation type="submission" date="2013-07" db="EMBL/GenBank/DDBJ databases">
        <title>Isolation of a new Chlamydia species from the feral Sacred Ibis (Threskiornis aethiopicus): Chlamydia ibidis.</title>
        <authorList>
            <person name="Vorimore F."/>
            <person name="Hsia R.-C."/>
            <person name="Huot-Creasy H."/>
            <person name="Bastian S."/>
            <person name="Deruyter L."/>
            <person name="Passet A."/>
            <person name="Sachse K."/>
            <person name="Bavoil P."/>
            <person name="Myers G."/>
            <person name="Laroucau K."/>
        </authorList>
    </citation>
    <scope>NUCLEOTIDE SEQUENCE [LARGE SCALE GENOMIC DNA]</scope>
    <source>
        <strain evidence="2 3">10-1398/6</strain>
    </source>
</reference>
<evidence type="ECO:0000256" key="1">
    <source>
        <dbReference type="SAM" id="Phobius"/>
    </source>
</evidence>
<evidence type="ECO:0000313" key="3">
    <source>
        <dbReference type="Proteomes" id="UP000016064"/>
    </source>
</evidence>
<dbReference type="RefSeq" id="WP_020370440.1">
    <property type="nucleotide sequence ID" value="NZ_APJW01000003.1"/>
</dbReference>
<feature type="transmembrane region" description="Helical" evidence="1">
    <location>
        <begin position="231"/>
        <end position="256"/>
    </location>
</feature>
<keyword evidence="1" id="KW-1133">Transmembrane helix</keyword>
<proteinExistence type="predicted"/>
<keyword evidence="3" id="KW-1185">Reference proteome</keyword>
<feature type="transmembrane region" description="Helical" evidence="1">
    <location>
        <begin position="52"/>
        <end position="78"/>
    </location>
</feature>